<dbReference type="InterPro" id="IPR029057">
    <property type="entry name" value="PRTase-like"/>
</dbReference>
<sequence length="205" mass="23455">MVEQEILCSHCLHELPLANTHLDNENTLKKVFENQIAVHNVTSLLYFYKKGITQELFHNLKYRNHPEISTYLGEWISPYLAKGDFMEHIDAVIPVPIHKSRKKERGYNQVEGFAKVIAQHFNKIYIDDVLVKKEASKTQVFKGRLARQEIKSNYFSLQNEEKIIGKHILLVDDIITTGATLVSCGSILLKAEEVKLSIAAMAYTV</sequence>
<dbReference type="InterPro" id="IPR000836">
    <property type="entry name" value="PRTase_dom"/>
</dbReference>
<proteinExistence type="inferred from homology"/>
<protein>
    <submittedName>
        <fullName evidence="3">Amidophosphoribosyltransferase</fullName>
    </submittedName>
</protein>
<dbReference type="InterPro" id="IPR051910">
    <property type="entry name" value="ComF/GntX_DNA_util-trans"/>
</dbReference>
<evidence type="ECO:0000313" key="4">
    <source>
        <dbReference type="Proteomes" id="UP000615593"/>
    </source>
</evidence>
<name>A0ABQ3BHB0_9FLAO</name>
<dbReference type="PANTHER" id="PTHR47505:SF1">
    <property type="entry name" value="DNA UTILIZATION PROTEIN YHGH"/>
    <property type="match status" value="1"/>
</dbReference>
<dbReference type="CDD" id="cd06223">
    <property type="entry name" value="PRTases_typeI"/>
    <property type="match status" value="1"/>
</dbReference>
<reference evidence="4" key="1">
    <citation type="journal article" date="2019" name="Int. J. Syst. Evol. Microbiol.">
        <title>The Global Catalogue of Microorganisms (GCM) 10K type strain sequencing project: providing services to taxonomists for standard genome sequencing and annotation.</title>
        <authorList>
            <consortium name="The Broad Institute Genomics Platform"/>
            <consortium name="The Broad Institute Genome Sequencing Center for Infectious Disease"/>
            <person name="Wu L."/>
            <person name="Ma J."/>
        </authorList>
    </citation>
    <scope>NUCLEOTIDE SEQUENCE [LARGE SCALE GENOMIC DNA]</scope>
    <source>
        <strain evidence="4">KCTC 12708</strain>
    </source>
</reference>
<dbReference type="PANTHER" id="PTHR47505">
    <property type="entry name" value="DNA UTILIZATION PROTEIN YHGH"/>
    <property type="match status" value="1"/>
</dbReference>
<keyword evidence="4" id="KW-1185">Reference proteome</keyword>
<feature type="domain" description="Phosphoribosyltransferase" evidence="2">
    <location>
        <begin position="113"/>
        <end position="196"/>
    </location>
</feature>
<comment type="caution">
    <text evidence="3">The sequence shown here is derived from an EMBL/GenBank/DDBJ whole genome shotgun (WGS) entry which is preliminary data.</text>
</comment>
<evidence type="ECO:0000256" key="1">
    <source>
        <dbReference type="ARBA" id="ARBA00008007"/>
    </source>
</evidence>
<organism evidence="3 4">
    <name type="scientific">Mesonia mobilis</name>
    <dbReference type="NCBI Taxonomy" id="369791"/>
    <lineage>
        <taxon>Bacteria</taxon>
        <taxon>Pseudomonadati</taxon>
        <taxon>Bacteroidota</taxon>
        <taxon>Flavobacteriia</taxon>
        <taxon>Flavobacteriales</taxon>
        <taxon>Flavobacteriaceae</taxon>
        <taxon>Mesonia</taxon>
    </lineage>
</organism>
<dbReference type="Pfam" id="PF00156">
    <property type="entry name" value="Pribosyltran"/>
    <property type="match status" value="1"/>
</dbReference>
<dbReference type="EMBL" id="BMWY01000001">
    <property type="protein sequence ID" value="GGZ44285.1"/>
    <property type="molecule type" value="Genomic_DNA"/>
</dbReference>
<gene>
    <name evidence="3" type="ORF">GCM10008088_01600</name>
</gene>
<evidence type="ECO:0000259" key="2">
    <source>
        <dbReference type="Pfam" id="PF00156"/>
    </source>
</evidence>
<comment type="similarity">
    <text evidence="1">Belongs to the ComF/GntX family.</text>
</comment>
<evidence type="ECO:0000313" key="3">
    <source>
        <dbReference type="EMBL" id="GGZ44285.1"/>
    </source>
</evidence>
<dbReference type="Gene3D" id="3.40.50.2020">
    <property type="match status" value="1"/>
</dbReference>
<accession>A0ABQ3BHB0</accession>
<dbReference type="Proteomes" id="UP000615593">
    <property type="component" value="Unassembled WGS sequence"/>
</dbReference>
<dbReference type="SUPFAM" id="SSF53271">
    <property type="entry name" value="PRTase-like"/>
    <property type="match status" value="1"/>
</dbReference>